<dbReference type="EMBL" id="CP031124">
    <property type="protein sequence ID" value="AXF85479.1"/>
    <property type="molecule type" value="Genomic_DNA"/>
</dbReference>
<proteinExistence type="predicted"/>
<reference evidence="3" key="1">
    <citation type="submission" date="2018-07" db="EMBL/GenBank/DDBJ databases">
        <authorList>
            <person name="Kim H."/>
        </authorList>
    </citation>
    <scope>NUCLEOTIDE SEQUENCE [LARGE SCALE GENOMIC DNA]</scope>
    <source>
        <strain evidence="3">F02</strain>
    </source>
</reference>
<gene>
    <name evidence="2" type="ORF">DTO96_101210</name>
</gene>
<evidence type="ECO:0000313" key="3">
    <source>
        <dbReference type="Proteomes" id="UP000252182"/>
    </source>
</evidence>
<dbReference type="Proteomes" id="UP000252182">
    <property type="component" value="Chromosome"/>
</dbReference>
<feature type="transmembrane region" description="Helical" evidence="1">
    <location>
        <begin position="84"/>
        <end position="105"/>
    </location>
</feature>
<feature type="transmembrane region" description="Helical" evidence="1">
    <location>
        <begin position="117"/>
        <end position="137"/>
    </location>
</feature>
<evidence type="ECO:0000313" key="2">
    <source>
        <dbReference type="EMBL" id="AXF85479.1"/>
    </source>
</evidence>
<sequence>MKIVVSLLTGLMFGLGLIVAGMVNPAKVLGFLDITGAWDPSLVFVMVGGIGVAAAGFHFAKKQRHALLGGAMDFPSARGIDQRLVVGSLMFGVGWGIAGFCPGPAVVSVGAGSMQAMIFTAAMLLGMVIFAALNGFYRRSS</sequence>
<dbReference type="Pfam" id="PF20398">
    <property type="entry name" value="DUF6691"/>
    <property type="match status" value="1"/>
</dbReference>
<organism evidence="2 3">
    <name type="scientific">Ephemeroptericola cinctiostellae</name>
    <dbReference type="NCBI Taxonomy" id="2268024"/>
    <lineage>
        <taxon>Bacteria</taxon>
        <taxon>Pseudomonadati</taxon>
        <taxon>Pseudomonadota</taxon>
        <taxon>Betaproteobacteria</taxon>
        <taxon>Burkholderiales</taxon>
        <taxon>Burkholderiaceae</taxon>
        <taxon>Ephemeroptericola</taxon>
    </lineage>
</organism>
<name>A0A345DAU1_9BURK</name>
<evidence type="ECO:0000256" key="1">
    <source>
        <dbReference type="SAM" id="Phobius"/>
    </source>
</evidence>
<keyword evidence="1" id="KW-0812">Transmembrane</keyword>
<keyword evidence="1" id="KW-1133">Transmembrane helix</keyword>
<keyword evidence="3" id="KW-1185">Reference proteome</keyword>
<dbReference type="OrthoDB" id="9790409at2"/>
<feature type="transmembrane region" description="Helical" evidence="1">
    <location>
        <begin position="41"/>
        <end position="60"/>
    </location>
</feature>
<dbReference type="RefSeq" id="WP_114562673.1">
    <property type="nucleotide sequence ID" value="NZ_CP031124.1"/>
</dbReference>
<dbReference type="AlphaFoldDB" id="A0A345DAU1"/>
<dbReference type="InterPro" id="IPR046513">
    <property type="entry name" value="DUF6691"/>
</dbReference>
<protein>
    <submittedName>
        <fullName evidence="2">Uncharacterized protein</fullName>
    </submittedName>
</protein>
<accession>A0A345DAU1</accession>
<keyword evidence="1" id="KW-0472">Membrane</keyword>
<dbReference type="KEGG" id="hyf:DTO96_101210"/>